<evidence type="ECO:0000313" key="8">
    <source>
        <dbReference type="Proteomes" id="UP000030993"/>
    </source>
</evidence>
<comment type="subcellular location">
    <subcellularLocation>
        <location evidence="1">Membrane</location>
    </subcellularLocation>
</comment>
<evidence type="ECO:0000256" key="4">
    <source>
        <dbReference type="ARBA" id="ARBA00023134"/>
    </source>
</evidence>
<dbReference type="PANTHER" id="PTHR10465:SF0">
    <property type="entry name" value="SARCALUMENIN"/>
    <property type="match status" value="1"/>
</dbReference>
<dbReference type="InterPro" id="IPR027094">
    <property type="entry name" value="Mitofusin_fam"/>
</dbReference>
<evidence type="ECO:0000256" key="2">
    <source>
        <dbReference type="ARBA" id="ARBA00022741"/>
    </source>
</evidence>
<evidence type="ECO:0000256" key="3">
    <source>
        <dbReference type="ARBA" id="ARBA00022801"/>
    </source>
</evidence>
<evidence type="ECO:0000256" key="5">
    <source>
        <dbReference type="ARBA" id="ARBA00023136"/>
    </source>
</evidence>
<accession>A0A0B2JV18</accession>
<keyword evidence="5" id="KW-0472">Membrane</keyword>
<dbReference type="EMBL" id="JSCE01000128">
    <property type="protein sequence ID" value="KHM52175.1"/>
    <property type="molecule type" value="Genomic_DNA"/>
</dbReference>
<dbReference type="Pfam" id="PF00350">
    <property type="entry name" value="Dynamin_N"/>
    <property type="match status" value="2"/>
</dbReference>
<comment type="caution">
    <text evidence="7">The sequence shown here is derived from an EMBL/GenBank/DDBJ whole genome shotgun (WGS) entry which is preliminary data.</text>
</comment>
<dbReference type="Gene3D" id="3.40.50.300">
    <property type="entry name" value="P-loop containing nucleotide triphosphate hydrolases"/>
    <property type="match status" value="2"/>
</dbReference>
<gene>
    <name evidence="7" type="ORF">NZ47_06335</name>
</gene>
<sequence length="1219" mass="138700">MNKELLENKLTAAYEYFKKINHTRNMNHVRHLAQKLTDKTYGIAFAGHFSAGKSRLINSFLGDNILPSSPIPTSANLVKVYKGEDYARVFFSKGKPRKYLAPYDYDLVRSYCRDGDAVSCIELSYSNLHIPEGVEIMDTPGIDSVDDAHRMVTEDAIHLADIIFYVMDYNHVQSELNFSFTRDLTKAGKEVYLVINQIDKHREKELSFDTFKNSVYKAFEGWGVKAKGVYFISAKYPDAPHNQYQELMELLEDKIAHRNDNLEDSIYASLNRIITEYIKASEKDSDAKKKEAGAILEGIASDKLQLMRQEYDSLSNEQDILNEDWEETYKAGIAKILDNAYLMPTSTRDLARDYLEACQPSFKVGFFGRGKKTEAELERRKQVFFEDASEKAKTQIEWHLKTFLLDFVRQHNVNNKELQEKIQSLEILPPQELLTEAMRSGAKLTQDGSYVMNYTLNFAEGIKNVARNKAADIKNIFAELLNNHRGQRIDIINSRLNELEEYHRAWSTMDSLDTEMSSLSKELGDMLTNESMVDTNEDIAEILKVEIPDEEIVAPEAALDSKDSLINTVDKAETGEQANGDKQNSHDHNNLVPKHLDIFTASGTEKLKEMSVRLHKSAELIGEIPGVGQMAQELQDRAERLNNKGFLVTLFGAFSAGKSSFANSLLGERLLPVSPNPTTAAINMILPIDEDHPHGTVDIKLKSENMLLDDLRRAFKPFNMSPASLKEAVILAKEAMNKGGNTHQKEKSFLRAFISGFDAVESNLGKVFASDLKGFGEYAAQEDKSCFVDWIKVYYDCPLTAKGITLVDTPGADSINARHTNMSFNFIRQSDVVLYVTYYNHAFGKADREFIIQMGRVKDSFQLDKMFFIVNAIDLAEDQDEADHVVNYVRKQLKSYGVSKPQLFALSSQEVLEEREAGNTTPTEFENAFYNFVVNDLNDIALSAARQEFDKAVERIRDLINISKSDSVQREHRLAELKRFQQKIGSVLSDLSNTELVKGLEQEASELIYYVKQRVFLRYLDFFRESFNPATLKSGGNSNEQLKEALDQLLESIGFDLAQELRATSLRTDNYIRNSLLKFQEHTNQRLSQISNEFTLSIKEYSYENQLNFQQAFVGVGRDSFSKPLSIYKNPKDFFEEGASKIMAEEMEVILSKMADDYLAQEKSKLLSQETEALCGLYDKVCQRFSKRLKERLETNIKALDGGLDITELEQVYNQLMEL</sequence>
<reference evidence="7 8" key="1">
    <citation type="journal article" date="2013" name="PLoS ONE">
        <title>Identification and characterization of three novel lipases belonging to families II and V from Anaerovibrio lipolyticus 5ST.</title>
        <authorList>
            <person name="Prive F."/>
            <person name="Kaderbhai N.N."/>
            <person name="Girdwood S."/>
            <person name="Worgan H.J."/>
            <person name="Pinloche E."/>
            <person name="Scollan N.D."/>
            <person name="Huws S.A."/>
            <person name="Newbold C.J."/>
        </authorList>
    </citation>
    <scope>NUCLEOTIDE SEQUENCE [LARGE SCALE GENOMIC DNA]</scope>
    <source>
        <strain evidence="7 8">5S</strain>
    </source>
</reference>
<dbReference type="GO" id="GO:0016020">
    <property type="term" value="C:membrane"/>
    <property type="evidence" value="ECO:0007669"/>
    <property type="project" value="UniProtKB-SubCell"/>
</dbReference>
<dbReference type="eggNOG" id="COG0699">
    <property type="taxonomic scope" value="Bacteria"/>
</dbReference>
<protein>
    <recommendedName>
        <fullName evidence="6">Dynamin N-terminal domain-containing protein</fullName>
    </recommendedName>
</protein>
<evidence type="ECO:0000313" key="7">
    <source>
        <dbReference type="EMBL" id="KHM52175.1"/>
    </source>
</evidence>
<feature type="domain" description="Dynamin N-terminal" evidence="6">
    <location>
        <begin position="43"/>
        <end position="197"/>
    </location>
</feature>
<feature type="domain" description="Dynamin N-terminal" evidence="6">
    <location>
        <begin position="648"/>
        <end position="872"/>
    </location>
</feature>
<dbReference type="PANTHER" id="PTHR10465">
    <property type="entry name" value="TRANSMEMBRANE GTPASE FZO1"/>
    <property type="match status" value="1"/>
</dbReference>
<keyword evidence="2" id="KW-0547">Nucleotide-binding</keyword>
<organism evidence="7 8">
    <name type="scientific">Anaerovibrio lipolyticus</name>
    <dbReference type="NCBI Taxonomy" id="82374"/>
    <lineage>
        <taxon>Bacteria</taxon>
        <taxon>Bacillati</taxon>
        <taxon>Bacillota</taxon>
        <taxon>Negativicutes</taxon>
        <taxon>Selenomonadales</taxon>
        <taxon>Selenomonadaceae</taxon>
        <taxon>Anaerovibrio</taxon>
    </lineage>
</organism>
<evidence type="ECO:0000259" key="6">
    <source>
        <dbReference type="Pfam" id="PF00350"/>
    </source>
</evidence>
<dbReference type="Proteomes" id="UP000030993">
    <property type="component" value="Unassembled WGS sequence"/>
</dbReference>
<keyword evidence="8" id="KW-1185">Reference proteome</keyword>
<dbReference type="InterPro" id="IPR045063">
    <property type="entry name" value="Dynamin_N"/>
</dbReference>
<dbReference type="CDD" id="cd09912">
    <property type="entry name" value="DLP_2"/>
    <property type="match status" value="2"/>
</dbReference>
<keyword evidence="3" id="KW-0378">Hydrolase</keyword>
<dbReference type="RefSeq" id="WP_039207883.1">
    <property type="nucleotide sequence ID" value="NZ_JSCE01000128.1"/>
</dbReference>
<proteinExistence type="predicted"/>
<dbReference type="STRING" id="82374.NZ47_06335"/>
<evidence type="ECO:0000256" key="1">
    <source>
        <dbReference type="ARBA" id="ARBA00004370"/>
    </source>
</evidence>
<dbReference type="GO" id="GO:0003924">
    <property type="term" value="F:GTPase activity"/>
    <property type="evidence" value="ECO:0007669"/>
    <property type="project" value="InterPro"/>
</dbReference>
<keyword evidence="4" id="KW-0342">GTP-binding</keyword>
<dbReference type="GO" id="GO:0005525">
    <property type="term" value="F:GTP binding"/>
    <property type="evidence" value="ECO:0007669"/>
    <property type="project" value="UniProtKB-KW"/>
</dbReference>
<dbReference type="SUPFAM" id="SSF52540">
    <property type="entry name" value="P-loop containing nucleoside triphosphate hydrolases"/>
    <property type="match status" value="2"/>
</dbReference>
<name>A0A0B2JV18_9FIRM</name>
<dbReference type="InterPro" id="IPR027417">
    <property type="entry name" value="P-loop_NTPase"/>
</dbReference>
<dbReference type="AlphaFoldDB" id="A0A0B2JV18"/>